<evidence type="ECO:0000259" key="1">
    <source>
        <dbReference type="Pfam" id="PF02350"/>
    </source>
</evidence>
<dbReference type="NCBIfam" id="TIGR00236">
    <property type="entry name" value="wecB"/>
    <property type="match status" value="1"/>
</dbReference>
<dbReference type="CDD" id="cd03786">
    <property type="entry name" value="GTB_UDP-GlcNAc_2-Epimerase"/>
    <property type="match status" value="1"/>
</dbReference>
<protein>
    <submittedName>
        <fullName evidence="2">UDP-N-acetylglucosamine 2-epimerase (Non-hydrolyzing)</fullName>
    </submittedName>
</protein>
<dbReference type="InterPro" id="IPR029767">
    <property type="entry name" value="WecB-like"/>
</dbReference>
<comment type="caution">
    <text evidence="2">The sequence shown here is derived from an EMBL/GenBank/DDBJ whole genome shotgun (WGS) entry which is preliminary data.</text>
</comment>
<name>A0A2R7Y379_9CREN</name>
<dbReference type="Pfam" id="PF02350">
    <property type="entry name" value="Epimerase_2"/>
    <property type="match status" value="1"/>
</dbReference>
<reference evidence="2 3" key="1">
    <citation type="journal article" date="2018" name="Syst. Appl. Microbiol.">
        <title>A new symbiotic nanoarchaeote (Candidatus Nanoclepta minutus) and its host (Zestosphaera tikiterensis gen. nov., sp. nov.) from a New Zealand hot spring.</title>
        <authorList>
            <person name="St John E."/>
            <person name="Liu Y."/>
            <person name="Podar M."/>
            <person name="Stott M.B."/>
            <person name="Meneghin J."/>
            <person name="Chen Z."/>
            <person name="Lagutin K."/>
            <person name="Mitchell K."/>
            <person name="Reysenbach A.L."/>
        </authorList>
    </citation>
    <scope>NUCLEOTIDE SEQUENCE [LARGE SCALE GENOMIC DNA]</scope>
    <source>
        <strain evidence="2">NZ3</strain>
    </source>
</reference>
<sequence length="364" mass="41264">MSVLVFTGTRPEIIKLAPVIKKLVDEGVEFTYIHTGQHYDYEMSQVFIEELELPKPHYSFRLENYTPASQLGEVMIHIDKVVSSLKGRPKLTLVQGDTNSVLGAALASLRLGIKIGHVEAGLRSYDWRMPEEHNRRMVDHISDYLFAPTELSRRNLEDERVLGQIYVTGNTVIDALDTYFSRVLEVEGRVLEQVRFDEYVLITLHRAENVDDSKVLKSFVEILRKLPIPAVYPIHPRTKRRLLEYGLLNTVESLNHIQLLPPQGYFEFLALLKNCKLAMTDSGGVQEEVTHPKIRKYVLVLRSSTERPEAVQAGFARVVGLNPNVVLAELEKVISSSSEPPTTSPFGDGRASEKIVEIVKKELY</sequence>
<dbReference type="AlphaFoldDB" id="A0A2R7Y379"/>
<dbReference type="Gene3D" id="3.40.50.2000">
    <property type="entry name" value="Glycogen Phosphorylase B"/>
    <property type="match status" value="2"/>
</dbReference>
<dbReference type="PANTHER" id="PTHR43174:SF1">
    <property type="entry name" value="UDP-N-ACETYLGLUCOSAMINE 2-EPIMERASE"/>
    <property type="match status" value="1"/>
</dbReference>
<evidence type="ECO:0000313" key="3">
    <source>
        <dbReference type="Proteomes" id="UP000244093"/>
    </source>
</evidence>
<proteinExistence type="predicted"/>
<dbReference type="Proteomes" id="UP000244093">
    <property type="component" value="Unassembled WGS sequence"/>
</dbReference>
<dbReference type="InterPro" id="IPR003331">
    <property type="entry name" value="UDP_GlcNAc_Epimerase_2_dom"/>
</dbReference>
<organism evidence="2 3">
    <name type="scientific">Zestosphaera tikiterensis</name>
    <dbReference type="NCBI Taxonomy" id="1973259"/>
    <lineage>
        <taxon>Archaea</taxon>
        <taxon>Thermoproteota</taxon>
        <taxon>Thermoprotei</taxon>
        <taxon>Desulfurococcales</taxon>
        <taxon>Desulfurococcaceae</taxon>
        <taxon>Zestosphaera</taxon>
    </lineage>
</organism>
<dbReference type="PANTHER" id="PTHR43174">
    <property type="entry name" value="UDP-N-ACETYLGLUCOSAMINE 2-EPIMERASE"/>
    <property type="match status" value="1"/>
</dbReference>
<evidence type="ECO:0000313" key="2">
    <source>
        <dbReference type="EMBL" id="PUA31958.1"/>
    </source>
</evidence>
<accession>A0A2R7Y379</accession>
<gene>
    <name evidence="2" type="ORF">B7O98_08045</name>
</gene>
<dbReference type="SUPFAM" id="SSF53756">
    <property type="entry name" value="UDP-Glycosyltransferase/glycogen phosphorylase"/>
    <property type="match status" value="1"/>
</dbReference>
<dbReference type="EMBL" id="NBVN01000005">
    <property type="protein sequence ID" value="PUA31958.1"/>
    <property type="molecule type" value="Genomic_DNA"/>
</dbReference>
<feature type="domain" description="UDP-N-acetylglucosamine 2-epimerase" evidence="1">
    <location>
        <begin position="26"/>
        <end position="360"/>
    </location>
</feature>